<accession>A0A7W5FPI9</accession>
<dbReference type="EMBL" id="JACHXK010000011">
    <property type="protein sequence ID" value="MBB3112303.1"/>
    <property type="molecule type" value="Genomic_DNA"/>
</dbReference>
<gene>
    <name evidence="1" type="ORF">FHS18_004389</name>
</gene>
<proteinExistence type="predicted"/>
<dbReference type="AlphaFoldDB" id="A0A7W5FPI9"/>
<evidence type="ECO:0000313" key="2">
    <source>
        <dbReference type="Proteomes" id="UP000570361"/>
    </source>
</evidence>
<protein>
    <submittedName>
        <fullName evidence="1">Uncharacterized protein</fullName>
    </submittedName>
</protein>
<dbReference type="RefSeq" id="WP_183602418.1">
    <property type="nucleotide sequence ID" value="NZ_JACHXK010000011.1"/>
</dbReference>
<organism evidence="1 2">
    <name type="scientific">Paenibacillus phyllosphaerae</name>
    <dbReference type="NCBI Taxonomy" id="274593"/>
    <lineage>
        <taxon>Bacteria</taxon>
        <taxon>Bacillati</taxon>
        <taxon>Bacillota</taxon>
        <taxon>Bacilli</taxon>
        <taxon>Bacillales</taxon>
        <taxon>Paenibacillaceae</taxon>
        <taxon>Paenibacillus</taxon>
    </lineage>
</organism>
<comment type="caution">
    <text evidence="1">The sequence shown here is derived from an EMBL/GenBank/DDBJ whole genome shotgun (WGS) entry which is preliminary data.</text>
</comment>
<evidence type="ECO:0000313" key="1">
    <source>
        <dbReference type="EMBL" id="MBB3112303.1"/>
    </source>
</evidence>
<name>A0A7W5FPI9_9BACL</name>
<sequence>MMERISGIELFGFDIGGEGQPKRRFGLLRVTCDGTSGWSECYMSESRGGFDFIRWAYYLLDLRGLTAAEIKEQALRNRAAWGEVKSDLILDALHDLEARQLRLPGLPLTSVPSVQPRNLLAAGVDRPSPIRVQLGTSALAASPVTAAELQEDAYPQVATGLMKLLQAVHTEYLNGGTPVIDPGQLIGPGRTALQLCSSHLGGCLVEDGVNWPTPIGSLQSPYGTGFEANPDVLIHESRAYFSVL</sequence>
<dbReference type="Proteomes" id="UP000570361">
    <property type="component" value="Unassembled WGS sequence"/>
</dbReference>
<reference evidence="1 2" key="1">
    <citation type="submission" date="2020-08" db="EMBL/GenBank/DDBJ databases">
        <title>Genomic Encyclopedia of Type Strains, Phase III (KMG-III): the genomes of soil and plant-associated and newly described type strains.</title>
        <authorList>
            <person name="Whitman W."/>
        </authorList>
    </citation>
    <scope>NUCLEOTIDE SEQUENCE [LARGE SCALE GENOMIC DNA]</scope>
    <source>
        <strain evidence="1 2">CECT 5862</strain>
    </source>
</reference>
<keyword evidence="2" id="KW-1185">Reference proteome</keyword>